<dbReference type="PROSITE" id="PS51405">
    <property type="entry name" value="HEME_HALOPEROXIDASE"/>
    <property type="match status" value="1"/>
</dbReference>
<feature type="domain" description="Heme haloperoxidase family profile" evidence="8">
    <location>
        <begin position="5"/>
        <end position="206"/>
    </location>
</feature>
<dbReference type="Pfam" id="PF01328">
    <property type="entry name" value="Peroxidase_2"/>
    <property type="match status" value="1"/>
</dbReference>
<keyword evidence="6" id="KW-0408">Iron</keyword>
<name>A0A4S4MA07_9AGAM</name>
<gene>
    <name evidence="9" type="ORF">EW146_g1462</name>
</gene>
<evidence type="ECO:0000256" key="7">
    <source>
        <dbReference type="ARBA" id="ARBA00025795"/>
    </source>
</evidence>
<dbReference type="PANTHER" id="PTHR33577">
    <property type="entry name" value="STERIGMATOCYSTIN BIOSYNTHESIS PEROXIDASE STCC-RELATED"/>
    <property type="match status" value="1"/>
</dbReference>
<keyword evidence="4" id="KW-0479">Metal-binding</keyword>
<proteinExistence type="inferred from homology"/>
<evidence type="ECO:0000313" key="9">
    <source>
        <dbReference type="EMBL" id="THH19790.1"/>
    </source>
</evidence>
<reference evidence="9 10" key="1">
    <citation type="submission" date="2019-02" db="EMBL/GenBank/DDBJ databases">
        <title>Genome sequencing of the rare red list fungi Bondarzewia mesenterica.</title>
        <authorList>
            <person name="Buettner E."/>
            <person name="Kellner H."/>
        </authorList>
    </citation>
    <scope>NUCLEOTIDE SEQUENCE [LARGE SCALE GENOMIC DNA]</scope>
    <source>
        <strain evidence="9 10">DSM 108281</strain>
    </source>
</reference>
<evidence type="ECO:0000256" key="1">
    <source>
        <dbReference type="ARBA" id="ARBA00001970"/>
    </source>
</evidence>
<organism evidence="9 10">
    <name type="scientific">Bondarzewia mesenterica</name>
    <dbReference type="NCBI Taxonomy" id="1095465"/>
    <lineage>
        <taxon>Eukaryota</taxon>
        <taxon>Fungi</taxon>
        <taxon>Dikarya</taxon>
        <taxon>Basidiomycota</taxon>
        <taxon>Agaricomycotina</taxon>
        <taxon>Agaricomycetes</taxon>
        <taxon>Russulales</taxon>
        <taxon>Bondarzewiaceae</taxon>
        <taxon>Bondarzewia</taxon>
    </lineage>
</organism>
<evidence type="ECO:0000256" key="2">
    <source>
        <dbReference type="ARBA" id="ARBA00022559"/>
    </source>
</evidence>
<evidence type="ECO:0000256" key="5">
    <source>
        <dbReference type="ARBA" id="ARBA00023002"/>
    </source>
</evidence>
<keyword evidence="5 9" id="KW-0560">Oxidoreductase</keyword>
<evidence type="ECO:0000259" key="8">
    <source>
        <dbReference type="PROSITE" id="PS51405"/>
    </source>
</evidence>
<keyword evidence="10" id="KW-1185">Reference proteome</keyword>
<dbReference type="EC" id="1.11.2.1" evidence="9"/>
<dbReference type="PANTHER" id="PTHR33577:SF9">
    <property type="entry name" value="PEROXIDASE STCC"/>
    <property type="match status" value="1"/>
</dbReference>
<keyword evidence="3" id="KW-0349">Heme</keyword>
<dbReference type="InterPro" id="IPR000028">
    <property type="entry name" value="Chloroperoxidase"/>
</dbReference>
<comment type="similarity">
    <text evidence="7">Belongs to the chloroperoxidase family.</text>
</comment>
<dbReference type="GO" id="GO:0004601">
    <property type="term" value="F:peroxidase activity"/>
    <property type="evidence" value="ECO:0007669"/>
    <property type="project" value="UniProtKB-KW"/>
</dbReference>
<comment type="caution">
    <text evidence="9">The sequence shown here is derived from an EMBL/GenBank/DDBJ whole genome shotgun (WGS) entry which is preliminary data.</text>
</comment>
<evidence type="ECO:0000313" key="10">
    <source>
        <dbReference type="Proteomes" id="UP000310158"/>
    </source>
</evidence>
<dbReference type="InterPro" id="IPR036851">
    <property type="entry name" value="Chloroperoxidase-like_sf"/>
</dbReference>
<evidence type="ECO:0000256" key="3">
    <source>
        <dbReference type="ARBA" id="ARBA00022617"/>
    </source>
</evidence>
<dbReference type="EMBL" id="SGPL01000036">
    <property type="protein sequence ID" value="THH19790.1"/>
    <property type="molecule type" value="Genomic_DNA"/>
</dbReference>
<accession>A0A4S4MA07</accession>
<sequence length="224" mass="24765">MSEISSHPFVPAGEHDSRSPCPALNALANHSYLHHDGRKLTVPDLIRTMREVYHISLPLASILSVLGALICGNGWSFDLEDLAKHNKIEHDGSLAHADAAPGYLYAPSVPDKELLDKLLSLSSDGRYITFEDFVRERADRDEGLSKPLSGAHNIIARGEIALTCQVFGDEEGRVPKEFVQEWYGQERLPEGWSRPARSVGVVETSKLNNKVATMSAQMESKDDF</sequence>
<dbReference type="SUPFAM" id="SSF47571">
    <property type="entry name" value="Cloroperoxidase"/>
    <property type="match status" value="1"/>
</dbReference>
<keyword evidence="2 9" id="KW-0575">Peroxidase</keyword>
<evidence type="ECO:0000256" key="6">
    <source>
        <dbReference type="ARBA" id="ARBA00023004"/>
    </source>
</evidence>
<dbReference type="OrthoDB" id="407298at2759"/>
<dbReference type="Gene3D" id="1.10.489.10">
    <property type="entry name" value="Chloroperoxidase-like"/>
    <property type="match status" value="1"/>
</dbReference>
<dbReference type="Proteomes" id="UP000310158">
    <property type="component" value="Unassembled WGS sequence"/>
</dbReference>
<dbReference type="AlphaFoldDB" id="A0A4S4MA07"/>
<dbReference type="GO" id="GO:0046872">
    <property type="term" value="F:metal ion binding"/>
    <property type="evidence" value="ECO:0007669"/>
    <property type="project" value="UniProtKB-KW"/>
</dbReference>
<comment type="cofactor">
    <cofactor evidence="1">
        <name>heme b</name>
        <dbReference type="ChEBI" id="CHEBI:60344"/>
    </cofactor>
</comment>
<protein>
    <submittedName>
        <fullName evidence="9">Heme-thiolate peroxidase</fullName>
        <ecNumber evidence="9">1.11.2.1</ecNumber>
    </submittedName>
</protein>
<evidence type="ECO:0000256" key="4">
    <source>
        <dbReference type="ARBA" id="ARBA00022723"/>
    </source>
</evidence>